<comment type="catalytic activity">
    <reaction evidence="20">
        <text>S-benzyl-L-cysteinylglycine + H2O = S-benzyl-L-cysteine + glycine</text>
        <dbReference type="Rhea" id="RHEA:62568"/>
        <dbReference type="ChEBI" id="CHEBI:15377"/>
        <dbReference type="ChEBI" id="CHEBI:57305"/>
        <dbReference type="ChEBI" id="CHEBI:145802"/>
        <dbReference type="ChEBI" id="CHEBI:145803"/>
    </reaction>
    <physiologicalReaction direction="left-to-right" evidence="20">
        <dbReference type="Rhea" id="RHEA:62569"/>
    </physiologicalReaction>
</comment>
<evidence type="ECO:0000256" key="16">
    <source>
        <dbReference type="ARBA" id="ARBA00030930"/>
    </source>
</evidence>
<dbReference type="Pfam" id="PF00883">
    <property type="entry name" value="Peptidase_M17"/>
    <property type="match status" value="1"/>
</dbReference>
<dbReference type="PANTHER" id="PTHR44080">
    <property type="entry name" value="E3 UBIQUITIN-PROTEIN LIGASE COP1"/>
    <property type="match status" value="1"/>
</dbReference>
<dbReference type="InterPro" id="IPR001680">
    <property type="entry name" value="WD40_rpt"/>
</dbReference>
<dbReference type="SUPFAM" id="SSF50978">
    <property type="entry name" value="WD40 repeat-like"/>
    <property type="match status" value="1"/>
</dbReference>
<dbReference type="SMART" id="SM00320">
    <property type="entry name" value="WD40"/>
    <property type="match status" value="6"/>
</dbReference>
<dbReference type="InterPro" id="IPR000819">
    <property type="entry name" value="Peptidase_M17_C"/>
</dbReference>
<evidence type="ECO:0000256" key="17">
    <source>
        <dbReference type="ARBA" id="ARBA00030997"/>
    </source>
</evidence>
<evidence type="ECO:0000256" key="12">
    <source>
        <dbReference type="ARBA" id="ARBA00023242"/>
    </source>
</evidence>
<dbReference type="Gene3D" id="3.40.220.10">
    <property type="entry name" value="Leucine Aminopeptidase, subunit E, domain 1"/>
    <property type="match status" value="2"/>
</dbReference>
<evidence type="ECO:0000256" key="7">
    <source>
        <dbReference type="ARBA" id="ARBA00022679"/>
    </source>
</evidence>
<feature type="domain" description="Cytosol aminopeptidase" evidence="24">
    <location>
        <begin position="952"/>
        <end position="959"/>
    </location>
</feature>
<dbReference type="CDD" id="cd00433">
    <property type="entry name" value="Peptidase_M17"/>
    <property type="match status" value="1"/>
</dbReference>
<protein>
    <recommendedName>
        <fullName evidence="3">Cytosol aminopeptidase</fullName>
        <ecNumber evidence="14">3.4.13.23</ecNumber>
    </recommendedName>
    <alternativeName>
        <fullName evidence="17">Cysteinylglycine-S-conjugate dipeptidase</fullName>
    </alternativeName>
    <alternativeName>
        <fullName evidence="18">Leucine aminopeptidase 3</fullName>
    </alternativeName>
    <alternativeName>
        <fullName evidence="16">Proline aminopeptidase</fullName>
    </alternativeName>
    <alternativeName>
        <fullName evidence="15">Prolyl aminopeptidase</fullName>
    </alternativeName>
</protein>
<feature type="region of interest" description="Disordered" evidence="23">
    <location>
        <begin position="240"/>
        <end position="262"/>
    </location>
</feature>
<feature type="repeat" description="WD" evidence="22">
    <location>
        <begin position="515"/>
        <end position="555"/>
    </location>
</feature>
<dbReference type="InterPro" id="IPR019775">
    <property type="entry name" value="WD40_repeat_CS"/>
</dbReference>
<dbReference type="GO" id="GO:0070006">
    <property type="term" value="F:metalloaminopeptidase activity"/>
    <property type="evidence" value="ECO:0007669"/>
    <property type="project" value="InterPro"/>
</dbReference>
<dbReference type="InterPro" id="IPR011356">
    <property type="entry name" value="Leucine_aapep/pepB"/>
</dbReference>
<evidence type="ECO:0000313" key="26">
    <source>
        <dbReference type="Proteomes" id="UP001159042"/>
    </source>
</evidence>
<evidence type="ECO:0000256" key="4">
    <source>
        <dbReference type="ARBA" id="ARBA00022438"/>
    </source>
</evidence>
<evidence type="ECO:0000256" key="20">
    <source>
        <dbReference type="ARBA" id="ARBA00047881"/>
    </source>
</evidence>
<dbReference type="Proteomes" id="UP001159042">
    <property type="component" value="Unassembled WGS sequence"/>
</dbReference>
<gene>
    <name evidence="25" type="ORF">NQ315_016975</name>
</gene>
<evidence type="ECO:0000256" key="1">
    <source>
        <dbReference type="ARBA" id="ARBA00004123"/>
    </source>
</evidence>
<name>A0AAV8VXV5_9CUCU</name>
<evidence type="ECO:0000256" key="5">
    <source>
        <dbReference type="ARBA" id="ARBA00022574"/>
    </source>
</evidence>
<evidence type="ECO:0000256" key="21">
    <source>
        <dbReference type="ARBA" id="ARBA00049107"/>
    </source>
</evidence>
<dbReference type="Gene3D" id="2.130.10.10">
    <property type="entry name" value="YVTN repeat-like/Quinoprotein amine dehydrogenase"/>
    <property type="match status" value="1"/>
</dbReference>
<dbReference type="InterPro" id="IPR042755">
    <property type="entry name" value="COP1"/>
</dbReference>
<keyword evidence="5 22" id="KW-0853">WD repeat</keyword>
<dbReference type="CDD" id="cd00200">
    <property type="entry name" value="WD40"/>
    <property type="match status" value="1"/>
</dbReference>
<comment type="subcellular location">
    <subcellularLocation>
        <location evidence="1">Nucleus</location>
    </subcellularLocation>
</comment>
<dbReference type="GO" id="GO:0043161">
    <property type="term" value="P:proteasome-mediated ubiquitin-dependent protein catabolic process"/>
    <property type="evidence" value="ECO:0007669"/>
    <property type="project" value="TreeGrafter"/>
</dbReference>
<feature type="compositionally biased region" description="Polar residues" evidence="23">
    <location>
        <begin position="251"/>
        <end position="262"/>
    </location>
</feature>
<evidence type="ECO:0000256" key="15">
    <source>
        <dbReference type="ARBA" id="ARBA00029605"/>
    </source>
</evidence>
<comment type="similarity">
    <text evidence="2">Belongs to the peptidase M17 family.</text>
</comment>
<evidence type="ECO:0000256" key="2">
    <source>
        <dbReference type="ARBA" id="ARBA00009528"/>
    </source>
</evidence>
<evidence type="ECO:0000256" key="13">
    <source>
        <dbReference type="ARBA" id="ARBA00023511"/>
    </source>
</evidence>
<dbReference type="PANTHER" id="PTHR44080:SF1">
    <property type="entry name" value="E3 UBIQUITIN-PROTEIN LIGASE COP1"/>
    <property type="match status" value="1"/>
</dbReference>
<comment type="catalytic activity">
    <reaction evidence="13">
        <text>an S-substituted L-cysteinylglycine + H2O = an S-substituted L-cysteine + glycine</text>
        <dbReference type="Rhea" id="RHEA:60444"/>
        <dbReference type="ChEBI" id="CHEBI:15377"/>
        <dbReference type="ChEBI" id="CHEBI:57305"/>
        <dbReference type="ChEBI" id="CHEBI:58717"/>
        <dbReference type="ChEBI" id="CHEBI:143103"/>
        <dbReference type="EC" id="3.4.13.23"/>
    </reaction>
    <physiologicalReaction direction="left-to-right" evidence="13">
        <dbReference type="Rhea" id="RHEA:60445"/>
    </physiologicalReaction>
</comment>
<dbReference type="InterPro" id="IPR015943">
    <property type="entry name" value="WD40/YVTN_repeat-like_dom_sf"/>
</dbReference>
<keyword evidence="9" id="KW-0833">Ubl conjugation pathway</keyword>
<keyword evidence="12" id="KW-0539">Nucleus</keyword>
<evidence type="ECO:0000256" key="11">
    <source>
        <dbReference type="ARBA" id="ARBA00023054"/>
    </source>
</evidence>
<dbReference type="GO" id="GO:0005634">
    <property type="term" value="C:nucleus"/>
    <property type="evidence" value="ECO:0007669"/>
    <property type="project" value="UniProtKB-SubCell"/>
</dbReference>
<keyword evidence="11" id="KW-0175">Coiled coil</keyword>
<keyword evidence="7" id="KW-0808">Transferase</keyword>
<dbReference type="Pfam" id="PF02789">
    <property type="entry name" value="Peptidase_M17_N"/>
    <property type="match status" value="1"/>
</dbReference>
<comment type="function">
    <text evidence="19">Cytosolic metallopeptidase that catalyzes the removal of unsubstituted N-terminal hydrophobic amino acids from various peptides. The presence of Zn(2+) ions is essential for the peptidase activity, and the association with other cofactors can modulate the substrate spectificity of the enzyme. For instance, in the presence of Mn(2+), it displays a specific Cys-Gly hydrolyzing activity of Cys-Gly-S-conjugates. Involved in the metabolism of glutathione and in the degradation of glutathione S-conjugates, which may play a role in the control of the cell redox status.</text>
</comment>
<evidence type="ECO:0000313" key="25">
    <source>
        <dbReference type="EMBL" id="KAJ8919068.1"/>
    </source>
</evidence>
<dbReference type="PROSITE" id="PS50294">
    <property type="entry name" value="WD_REPEATS_REGION"/>
    <property type="match status" value="1"/>
</dbReference>
<dbReference type="PRINTS" id="PR00481">
    <property type="entry name" value="LAMNOPPTDASE"/>
</dbReference>
<dbReference type="Pfam" id="PF00400">
    <property type="entry name" value="WD40"/>
    <property type="match status" value="2"/>
</dbReference>
<dbReference type="GO" id="GO:0030145">
    <property type="term" value="F:manganese ion binding"/>
    <property type="evidence" value="ECO:0007669"/>
    <property type="project" value="InterPro"/>
</dbReference>
<dbReference type="AlphaFoldDB" id="A0AAV8VXV5"/>
<dbReference type="EC" id="3.4.13.23" evidence="14"/>
<keyword evidence="6" id="KW-0645">Protease</keyword>
<reference evidence="25 26" key="1">
    <citation type="journal article" date="2023" name="Insect Mol. Biol.">
        <title>Genome sequencing provides insights into the evolution of gene families encoding plant cell wall-degrading enzymes in longhorned beetles.</title>
        <authorList>
            <person name="Shin N.R."/>
            <person name="Okamura Y."/>
            <person name="Kirsch R."/>
            <person name="Pauchet Y."/>
        </authorList>
    </citation>
    <scope>NUCLEOTIDE SEQUENCE [LARGE SCALE GENOMIC DNA]</scope>
    <source>
        <strain evidence="25">EAD_L_NR</strain>
    </source>
</reference>
<evidence type="ECO:0000256" key="10">
    <source>
        <dbReference type="ARBA" id="ARBA00022801"/>
    </source>
</evidence>
<accession>A0AAV8VXV5</accession>
<dbReference type="InterPro" id="IPR008283">
    <property type="entry name" value="Peptidase_M17_N"/>
</dbReference>
<comment type="catalytic activity">
    <reaction evidence="21">
        <text>L-cysteinylglycine + H2O = L-cysteine + glycine</text>
        <dbReference type="Rhea" id="RHEA:28783"/>
        <dbReference type="ChEBI" id="CHEBI:15377"/>
        <dbReference type="ChEBI" id="CHEBI:35235"/>
        <dbReference type="ChEBI" id="CHEBI:57305"/>
        <dbReference type="ChEBI" id="CHEBI:61694"/>
    </reaction>
    <physiologicalReaction direction="left-to-right" evidence="21">
        <dbReference type="Rhea" id="RHEA:28784"/>
    </physiologicalReaction>
</comment>
<keyword evidence="26" id="KW-1185">Reference proteome</keyword>
<comment type="caution">
    <text evidence="25">The sequence shown here is derived from an EMBL/GenBank/DDBJ whole genome shotgun (WGS) entry which is preliminary data.</text>
</comment>
<dbReference type="GO" id="GO:0005737">
    <property type="term" value="C:cytoplasm"/>
    <property type="evidence" value="ECO:0007669"/>
    <property type="project" value="InterPro"/>
</dbReference>
<keyword evidence="10" id="KW-0378">Hydrolase</keyword>
<evidence type="ECO:0000256" key="19">
    <source>
        <dbReference type="ARBA" id="ARBA00045966"/>
    </source>
</evidence>
<dbReference type="FunFam" id="2.130.10.10:FF:000090">
    <property type="entry name" value="E3 ubiquitin-protein ligase RFWD2 isoform X1"/>
    <property type="match status" value="1"/>
</dbReference>
<evidence type="ECO:0000256" key="23">
    <source>
        <dbReference type="SAM" id="MobiDB-lite"/>
    </source>
</evidence>
<dbReference type="EMBL" id="JANEYG010000021">
    <property type="protein sequence ID" value="KAJ8919068.1"/>
    <property type="molecule type" value="Genomic_DNA"/>
</dbReference>
<sequence length="1096" mass="121520">MALSLKCNKFIRITPSLIKYWTRYSSSAVSERKGLVLGVYSDEGNDEIKLTPSATKYNTKTRGKLLEQIKLSALESEDVFPNFLLNELVKKHKLRMYGYNAVGVKRNNSGELNSNIDGLKDFVASESKNLTLPDVNVMLEILTQRKQLLEAESCAAQNRLLLEFLKHLLKQKRDQQAQVAKEITIIQHDIEEVSNKLKEVHSKCPTLEDVERTAAGASETDASTVNAMKKEMIEIIDNIGTSTGSKEEQGSSETPSRPNTSLAVRRKRMHAYFDDFVDCYFSMHSKDIFFGKEQTDKTSKPALETNSGLDQFRESLIKFSTYSSLRVLATLNYSSDLFNNSTIVSSIEFDKDNEFFAIAGVTKRLKVFDYSAVIGDVVSIHYPCMEMVSRSKISCVSWNTYHKSTLASSDYEGTVTIWDASTGQRTKTYQEHEKRCWSVDFNCIDTRLIASGSDDARVKLYSLNEEHSVATLEAKANVCCVKFNPQSSSHLAFGSADHCVHYYDLRNMKEAVAIFKGHKKAVSYVKFLNSEEIVSASTDSQLKMWNIKTPYCLRSFVGHINEKNFVGLATDGDYVACGSENNSLYVYYKGLSKRLFSYKFETTEGVLVQERREDDMNEFVSAVCWKQNSNVVVAANSRGDYKPPRVSLILWFYRNVIFCDFTVSTGNKIKPGKTFLFWGVDEEYQSVAVVGVGKKVSEDEDIELIANEKEAVRVAASAGCRALDAAGIKNISVEDFCDAESAAEGSVLGTWKFQEYKTKKDALPEVNLYESDDDTCSKWQQGSIKAQSQNLARKLADTPSNLLTPTIFSKEVQSILQPLGLNVQVHEKAWAQQQKMFSFLSVAQGSVEPPKFVEITYNKGDPKDKPFVLVGKGVTFDSGGISLKPGAGMDAMRADMGGAAACIGTMFGLAKLNVQANIKVLIPMVENMPSGSATKPGDVVTARNGKTICVDNTDAEGRLILADALCYSSEFNPKWVLDVATLTGAMVVALGNAATGVFSNSNKLYCILENAGSETGDRVWRMPLWKHYTKKVAENTAFDLNNIGKGKGGGSCTAAAFLREFIPEKCNWLHLDIASVMGPEDDSPYLSKGMTGRPRT</sequence>
<dbReference type="PROSITE" id="PS00678">
    <property type="entry name" value="WD_REPEATS_1"/>
    <property type="match status" value="1"/>
</dbReference>
<proteinExistence type="inferred from homology"/>
<dbReference type="Gene3D" id="3.40.630.10">
    <property type="entry name" value="Zn peptidases"/>
    <property type="match status" value="1"/>
</dbReference>
<evidence type="ECO:0000256" key="14">
    <source>
        <dbReference type="ARBA" id="ARBA00023625"/>
    </source>
</evidence>
<organism evidence="25 26">
    <name type="scientific">Exocentrus adspersus</name>
    <dbReference type="NCBI Taxonomy" id="1586481"/>
    <lineage>
        <taxon>Eukaryota</taxon>
        <taxon>Metazoa</taxon>
        <taxon>Ecdysozoa</taxon>
        <taxon>Arthropoda</taxon>
        <taxon>Hexapoda</taxon>
        <taxon>Insecta</taxon>
        <taxon>Pterygota</taxon>
        <taxon>Neoptera</taxon>
        <taxon>Endopterygota</taxon>
        <taxon>Coleoptera</taxon>
        <taxon>Polyphaga</taxon>
        <taxon>Cucujiformia</taxon>
        <taxon>Chrysomeloidea</taxon>
        <taxon>Cerambycidae</taxon>
        <taxon>Lamiinae</taxon>
        <taxon>Acanthocinini</taxon>
        <taxon>Exocentrus</taxon>
    </lineage>
</organism>
<keyword evidence="8" id="KW-0677">Repeat</keyword>
<evidence type="ECO:0000256" key="9">
    <source>
        <dbReference type="ARBA" id="ARBA00022786"/>
    </source>
</evidence>
<keyword evidence="4" id="KW-0031">Aminopeptidase</keyword>
<evidence type="ECO:0000256" key="18">
    <source>
        <dbReference type="ARBA" id="ARBA00031564"/>
    </source>
</evidence>
<evidence type="ECO:0000256" key="8">
    <source>
        <dbReference type="ARBA" id="ARBA00022737"/>
    </source>
</evidence>
<evidence type="ECO:0000256" key="22">
    <source>
        <dbReference type="PROSITE-ProRule" id="PRU00221"/>
    </source>
</evidence>
<evidence type="ECO:0000259" key="24">
    <source>
        <dbReference type="PROSITE" id="PS00631"/>
    </source>
</evidence>
<dbReference type="PROSITE" id="PS50082">
    <property type="entry name" value="WD_REPEATS_2"/>
    <property type="match status" value="2"/>
</dbReference>
<dbReference type="SUPFAM" id="SSF53187">
    <property type="entry name" value="Zn-dependent exopeptidases"/>
    <property type="match status" value="1"/>
</dbReference>
<evidence type="ECO:0000256" key="6">
    <source>
        <dbReference type="ARBA" id="ARBA00022670"/>
    </source>
</evidence>
<dbReference type="SUPFAM" id="SSF52949">
    <property type="entry name" value="Macro domain-like"/>
    <property type="match status" value="1"/>
</dbReference>
<dbReference type="InterPro" id="IPR036322">
    <property type="entry name" value="WD40_repeat_dom_sf"/>
</dbReference>
<dbReference type="PROSITE" id="PS00631">
    <property type="entry name" value="CYTOSOL_AP"/>
    <property type="match status" value="1"/>
</dbReference>
<evidence type="ECO:0000256" key="3">
    <source>
        <dbReference type="ARBA" id="ARBA00014190"/>
    </source>
</evidence>
<dbReference type="GO" id="GO:0061630">
    <property type="term" value="F:ubiquitin protein ligase activity"/>
    <property type="evidence" value="ECO:0007669"/>
    <property type="project" value="InterPro"/>
</dbReference>
<dbReference type="InterPro" id="IPR043472">
    <property type="entry name" value="Macro_dom-like"/>
</dbReference>
<feature type="repeat" description="WD" evidence="22">
    <location>
        <begin position="393"/>
        <end position="428"/>
    </location>
</feature>